<reference evidence="1" key="1">
    <citation type="submission" date="2021-03" db="EMBL/GenBank/DDBJ databases">
        <title>Genomic Encyclopedia of Type Strains, Phase IV (KMG-IV): sequencing the most valuable type-strain genomes for metagenomic binning, comparative biology and taxonomic classification.</title>
        <authorList>
            <person name="Goeker M."/>
        </authorList>
    </citation>
    <scope>NUCLEOTIDE SEQUENCE</scope>
    <source>
        <strain evidence="1">DSM 23564</strain>
    </source>
</reference>
<proteinExistence type="predicted"/>
<sequence length="312" mass="33907">MTQIQQVLFEVESPYAGRPYHVSGNALFNAFADQVSGAARGAVHVSHGVFVPSEYGEFPAAHSSPGYAGKLGGSLPEVEAYADLFLYRDAAHRWLLDSRPRDAQNTLDVQTHGGRWAFAPESFFGVPEHHRNSKRRVPWFLHCYVHAPGNDSVLPVSTDALDGIQVGGQRNYGFGELSVADTQLVDLDEVSFDGLRGHDEFSIELLSPFVLQSGVSGADRQSVPSWWGASRAGEVVDGDGLRRRGERLVTSDGVFELATVDHGHVVPYTGTDPVGTARNGIMRVGTHSRFGFGELRVRPADADRVPGRGEEL</sequence>
<protein>
    <submittedName>
        <fullName evidence="1">Uncharacterized protein</fullName>
    </submittedName>
</protein>
<dbReference type="EMBL" id="JAGGKQ010000018">
    <property type="protein sequence ID" value="MBP1923276.1"/>
    <property type="molecule type" value="Genomic_DNA"/>
</dbReference>
<gene>
    <name evidence="1" type="ORF">J2751_002315</name>
</gene>
<dbReference type="Proteomes" id="UP000823588">
    <property type="component" value="Unassembled WGS sequence"/>
</dbReference>
<accession>A0A8T4GGD9</accession>
<comment type="caution">
    <text evidence="1">The sequence shown here is derived from an EMBL/GenBank/DDBJ whole genome shotgun (WGS) entry which is preliminary data.</text>
</comment>
<organism evidence="1 2">
    <name type="scientific">Halorubrum alkaliphilum</name>
    <dbReference type="NCBI Taxonomy" id="261290"/>
    <lineage>
        <taxon>Archaea</taxon>
        <taxon>Methanobacteriati</taxon>
        <taxon>Methanobacteriota</taxon>
        <taxon>Stenosarchaea group</taxon>
        <taxon>Halobacteria</taxon>
        <taxon>Halobacteriales</taxon>
        <taxon>Haloferacaceae</taxon>
        <taxon>Halorubrum</taxon>
    </lineage>
</organism>
<dbReference type="AlphaFoldDB" id="A0A8T4GGD9"/>
<dbReference type="OrthoDB" id="256261at2157"/>
<keyword evidence="2" id="KW-1185">Reference proteome</keyword>
<evidence type="ECO:0000313" key="1">
    <source>
        <dbReference type="EMBL" id="MBP1923276.1"/>
    </source>
</evidence>
<evidence type="ECO:0000313" key="2">
    <source>
        <dbReference type="Proteomes" id="UP000823588"/>
    </source>
</evidence>
<name>A0A8T4GGD9_9EURY</name>
<dbReference type="RefSeq" id="WP_209486115.1">
    <property type="nucleotide sequence ID" value="NZ_JAGGKQ010000018.1"/>
</dbReference>